<evidence type="ECO:0000256" key="1">
    <source>
        <dbReference type="ARBA" id="ARBA00022801"/>
    </source>
</evidence>
<keyword evidence="1 4" id="KW-0378">Hydrolase</keyword>
<dbReference type="GO" id="GO:0016787">
    <property type="term" value="F:hydrolase activity"/>
    <property type="evidence" value="ECO:0007669"/>
    <property type="project" value="UniProtKB-KW"/>
</dbReference>
<comment type="caution">
    <text evidence="4">The sequence shown here is derived from an EMBL/GenBank/DDBJ whole genome shotgun (WGS) entry which is preliminary data.</text>
</comment>
<feature type="signal peptide" evidence="2">
    <location>
        <begin position="1"/>
        <end position="19"/>
    </location>
</feature>
<evidence type="ECO:0000256" key="2">
    <source>
        <dbReference type="SAM" id="SignalP"/>
    </source>
</evidence>
<dbReference type="Pfam" id="PF20773">
    <property type="entry name" value="InhA-like_MAM"/>
    <property type="match status" value="1"/>
</dbReference>
<evidence type="ECO:0000313" key="4">
    <source>
        <dbReference type="EMBL" id="RUQ26632.1"/>
    </source>
</evidence>
<reference evidence="4 5" key="1">
    <citation type="submission" date="2018-12" db="EMBL/GenBank/DDBJ databases">
        <title>Bacillus chawlae sp. nov., Bacillus glennii sp. nov., and Bacillus saganii sp. nov. Isolated from the Vehicle Assembly Building at Kennedy Space Center where the Viking Spacecraft were Assembled.</title>
        <authorList>
            <person name="Seuylemezian A."/>
            <person name="Vaishampayan P."/>
        </authorList>
    </citation>
    <scope>NUCLEOTIDE SEQUENCE [LARGE SCALE GENOMIC DNA]</scope>
    <source>
        <strain evidence="4 5">L5</strain>
    </source>
</reference>
<evidence type="ECO:0000259" key="3">
    <source>
        <dbReference type="Pfam" id="PF00144"/>
    </source>
</evidence>
<sequence length="566" mass="63089">MKKTLYVVTAVLSISMVFSGEELVNAANEKLTFSTIVQKKELGMAANNAYPFTWDNPGPSSPVLQTGSVRSAGMVTQPLREIDRLIKDAIEQKTMPGAVVYAARQGVTVKHDAYGYAARYKDDQFTEIDEKNPMKKDTIFDLASISKVFTTTAAMKLYEQGKFDLDDPVAHYIPEFSQNGKSTVTIRQLMTHTSGFVSWIPLYKMGKNREDRIQVVFSQPLQNEPGTHYTYSDLNMITLGALVERLSGKRLDEYIKETITKPLKMNDTMYNPPASLKERIAATEYQPTLGRDLVWGEVHDENAWSLDGVAGHAGVFSTAADLAKFAHMFLQEGKYGRTRILQPETVKLLNENQNAAFEGDDHGLGWELQQGWYMDALTGSSTLGHTGYTGTSIVVSPANDTIAILLTNRVHPSRNTVSTNPTRRMLARQVADSIPVATPGRKPAWFSGYGDNLKRQLVLETELKQGAELSFKTWYRIEAESDYGDIEISTDGKHWTQASTSVTGSSGKWLSQSFSIPASTKFIRFTYKTDKSINGRGWYIADVKLSSKNGKVTPKVDNEGWILRNY</sequence>
<gene>
    <name evidence="4" type="ORF">ELQ35_18195</name>
</gene>
<dbReference type="InterPro" id="IPR001466">
    <property type="entry name" value="Beta-lactam-related"/>
</dbReference>
<dbReference type="RefSeq" id="WP_126866626.1">
    <property type="nucleotide sequence ID" value="NZ_JAUSTX010000012.1"/>
</dbReference>
<organism evidence="4 5">
    <name type="scientific">Peribacillus cavernae</name>
    <dbReference type="NCBI Taxonomy" id="1674310"/>
    <lineage>
        <taxon>Bacteria</taxon>
        <taxon>Bacillati</taxon>
        <taxon>Bacillota</taxon>
        <taxon>Bacilli</taxon>
        <taxon>Bacillales</taxon>
        <taxon>Bacillaceae</taxon>
        <taxon>Peribacillus</taxon>
    </lineage>
</organism>
<name>A0A3S0VJG3_9BACI</name>
<dbReference type="InterPro" id="IPR050789">
    <property type="entry name" value="Diverse_Enzym_Activities"/>
</dbReference>
<dbReference type="AlphaFoldDB" id="A0A3S0VJG3"/>
<dbReference type="Gene3D" id="2.60.120.260">
    <property type="entry name" value="Galactose-binding domain-like"/>
    <property type="match status" value="1"/>
</dbReference>
<dbReference type="EMBL" id="RYZZ01000033">
    <property type="protein sequence ID" value="RUQ26632.1"/>
    <property type="molecule type" value="Genomic_DNA"/>
</dbReference>
<dbReference type="Proteomes" id="UP000267430">
    <property type="component" value="Unassembled WGS sequence"/>
</dbReference>
<evidence type="ECO:0000313" key="5">
    <source>
        <dbReference type="Proteomes" id="UP000267430"/>
    </source>
</evidence>
<dbReference type="SUPFAM" id="SSF56601">
    <property type="entry name" value="beta-lactamase/transpeptidase-like"/>
    <property type="match status" value="1"/>
</dbReference>
<proteinExistence type="predicted"/>
<keyword evidence="2" id="KW-0732">Signal</keyword>
<dbReference type="Pfam" id="PF00144">
    <property type="entry name" value="Beta-lactamase"/>
    <property type="match status" value="1"/>
</dbReference>
<protein>
    <submittedName>
        <fullName evidence="4">Class A beta-lactamase-related serine hydrolase</fullName>
    </submittedName>
</protein>
<dbReference type="InterPro" id="IPR012338">
    <property type="entry name" value="Beta-lactam/transpept-like"/>
</dbReference>
<feature type="chain" id="PRO_5038421068" evidence="2">
    <location>
        <begin position="20"/>
        <end position="566"/>
    </location>
</feature>
<accession>A0A3S0VJG3</accession>
<dbReference type="PANTHER" id="PTHR43283:SF11">
    <property type="entry name" value="BETA-LACTAMASE-RELATED DOMAIN-CONTAINING PROTEIN"/>
    <property type="match status" value="1"/>
</dbReference>
<keyword evidence="5" id="KW-1185">Reference proteome</keyword>
<dbReference type="PANTHER" id="PTHR43283">
    <property type="entry name" value="BETA-LACTAMASE-RELATED"/>
    <property type="match status" value="1"/>
</dbReference>
<feature type="domain" description="Beta-lactamase-related" evidence="3">
    <location>
        <begin position="82"/>
        <end position="419"/>
    </location>
</feature>
<dbReference type="Gene3D" id="3.40.710.10">
    <property type="entry name" value="DD-peptidase/beta-lactamase superfamily"/>
    <property type="match status" value="1"/>
</dbReference>
<dbReference type="OrthoDB" id="9770183at2"/>